<protein>
    <submittedName>
        <fullName evidence="2">Uncharacterized protein</fullName>
    </submittedName>
</protein>
<evidence type="ECO:0000256" key="1">
    <source>
        <dbReference type="SAM" id="MobiDB-lite"/>
    </source>
</evidence>
<accession>A0A075I4M1</accession>
<dbReference type="AlphaFoldDB" id="A0A075I4M1"/>
<reference evidence="2" key="1">
    <citation type="journal article" date="2014" name="Genome Biol. Evol.">
        <title>Pangenome evidence for extensive interdomain horizontal transfer affecting lineage core and shell genes in uncultured planktonic thaumarchaeota and euryarchaeota.</title>
        <authorList>
            <person name="Deschamps P."/>
            <person name="Zivanovic Y."/>
            <person name="Moreira D."/>
            <person name="Rodriguez-Valera F."/>
            <person name="Lopez-Garcia P."/>
        </authorList>
    </citation>
    <scope>NUCLEOTIDE SEQUENCE</scope>
</reference>
<feature type="compositionally biased region" description="Basic residues" evidence="1">
    <location>
        <begin position="80"/>
        <end position="95"/>
    </location>
</feature>
<organism evidence="2">
    <name type="scientific">uncultured marine group II/III euryarchaeote SAT1000_17_E06</name>
    <dbReference type="NCBI Taxonomy" id="1456561"/>
    <lineage>
        <taxon>Archaea</taxon>
        <taxon>Methanobacteriati</taxon>
        <taxon>Methanobacteriota</taxon>
        <taxon>environmental samples</taxon>
    </lineage>
</organism>
<proteinExistence type="predicted"/>
<dbReference type="EMBL" id="KF901235">
    <property type="protein sequence ID" value="AIF23586.1"/>
    <property type="molecule type" value="Genomic_DNA"/>
</dbReference>
<name>A0A075I4M1_9EURY</name>
<sequence>MVILEELPRRYQHLAHVNNLADAGRDRLRRVAAGKADAAAVVEQHQRPLDGVARCDCRRLAGKLDFELGTDSGETVESNHRRRIQRDRREARKPRAAVAQAEATRAVRERENRAADEHVLEILVFARARLLLLPLGIRAQEIPAANLEALDMLEHLGRLEAEPLGDYQRRAAAQPIGLDARQVAVARHLNALGRLAGDADRAGAHNCVNLVA</sequence>
<feature type="region of interest" description="Disordered" evidence="1">
    <location>
        <begin position="77"/>
        <end position="104"/>
    </location>
</feature>
<evidence type="ECO:0000313" key="2">
    <source>
        <dbReference type="EMBL" id="AIF23586.1"/>
    </source>
</evidence>